<proteinExistence type="predicted"/>
<reference evidence="1" key="1">
    <citation type="journal article" date="2021" name="PeerJ">
        <title>Extensive microbial diversity within the chicken gut microbiome revealed by metagenomics and culture.</title>
        <authorList>
            <person name="Gilroy R."/>
            <person name="Ravi A."/>
            <person name="Getino M."/>
            <person name="Pursley I."/>
            <person name="Horton D.L."/>
            <person name="Alikhan N.F."/>
            <person name="Baker D."/>
            <person name="Gharbi K."/>
            <person name="Hall N."/>
            <person name="Watson M."/>
            <person name="Adriaenssens E.M."/>
            <person name="Foster-Nyarko E."/>
            <person name="Jarju S."/>
            <person name="Secka A."/>
            <person name="Antonio M."/>
            <person name="Oren A."/>
            <person name="Chaudhuri R.R."/>
            <person name="La Ragione R."/>
            <person name="Hildebrand F."/>
            <person name="Pallen M.J."/>
        </authorList>
    </citation>
    <scope>NUCLEOTIDE SEQUENCE</scope>
    <source>
        <strain evidence="1">ChiSxjej1B13-11774</strain>
    </source>
</reference>
<sequence length="621" mass="68824">MNRDRKKLTALLCLCVAFAVVILISNNGTALQGLTMRPAAAAVALQAEPSDEPLQITENTNPRALVLYSPGYEDSVGCQKNLCLALQHLRIEAESLELARTQSVSYADYDMVILASAYWENEMTDSSARLLHYVEEGGKLLLATVPESLGAQFDTSYRRMGVADFGDYLTYDTITFAGELLPGLTGRTFSGETFSDVALSVTLEEGATVWAWADTARDRRTPLIWSYDCGRGRVTVFNSTSGKGDFWRGILAGCVNTLSDTVLYPVVNALCLFIDDFPSPQYESESDVVRDEYNRSAKEFYRDIWWPEMLRIAKIYGDVYTGLFVATYNDETDPDRLHYTQSATEQYFGNSLLKNGFEMGAHGYNHQPLTAAGGTPAEMQYAPWAGAEAMTASLQKLSEITAEMFPAVTLRSYVPPSNYLSQEGRRAVVQALPDLEVISGIYTDEEEEGEVCVQDFTVAEDGIAEFPRVTAGMAPDDYEQLSALSALGLYGVFSHFIHPDDVFDPDRSGGKSWEELYRSYCTWMDDIHKTYPWLRSLSATEAGDALRICEGADPHLVFGEEEVRGSVENFLGPVSFYLKTDRTPKAADDACTIRRISPGQGMGYYLVTVQRPNFTIRLVAA</sequence>
<dbReference type="CDD" id="cd10924">
    <property type="entry name" value="CE4_COG4878"/>
    <property type="match status" value="1"/>
</dbReference>
<protein>
    <submittedName>
        <fullName evidence="1">DUF2194 domain-containing protein</fullName>
    </submittedName>
</protein>
<evidence type="ECO:0000313" key="1">
    <source>
        <dbReference type="EMBL" id="HIZ41778.1"/>
    </source>
</evidence>
<dbReference type="AlphaFoldDB" id="A0A9D2EQG4"/>
<comment type="caution">
    <text evidence="1">The sequence shown here is derived from an EMBL/GenBank/DDBJ whole genome shotgun (WGS) entry which is preliminary data.</text>
</comment>
<dbReference type="Pfam" id="PF09960">
    <property type="entry name" value="DUF2194"/>
    <property type="match status" value="1"/>
</dbReference>
<dbReference type="Gene3D" id="3.20.20.370">
    <property type="entry name" value="Glycoside hydrolase/deacetylase"/>
    <property type="match status" value="1"/>
</dbReference>
<dbReference type="EMBL" id="DXBP01000029">
    <property type="protein sequence ID" value="HIZ41778.1"/>
    <property type="molecule type" value="Genomic_DNA"/>
</dbReference>
<dbReference type="Gene3D" id="3.40.50.880">
    <property type="match status" value="1"/>
</dbReference>
<dbReference type="InterPro" id="IPR029062">
    <property type="entry name" value="Class_I_gatase-like"/>
</dbReference>
<dbReference type="InterPro" id="IPR018695">
    <property type="entry name" value="DUF2194"/>
</dbReference>
<reference evidence="1" key="2">
    <citation type="submission" date="2021-04" db="EMBL/GenBank/DDBJ databases">
        <authorList>
            <person name="Gilroy R."/>
        </authorList>
    </citation>
    <scope>NUCLEOTIDE SEQUENCE</scope>
    <source>
        <strain evidence="1">ChiSxjej1B13-11774</strain>
    </source>
</reference>
<dbReference type="Proteomes" id="UP000824048">
    <property type="component" value="Unassembled WGS sequence"/>
</dbReference>
<organism evidence="1 2">
    <name type="scientific">Candidatus Gemmiger excrementigallinarum</name>
    <dbReference type="NCBI Taxonomy" id="2838609"/>
    <lineage>
        <taxon>Bacteria</taxon>
        <taxon>Bacillati</taxon>
        <taxon>Bacillota</taxon>
        <taxon>Clostridia</taxon>
        <taxon>Eubacteriales</taxon>
        <taxon>Gemmiger</taxon>
    </lineage>
</organism>
<name>A0A9D2EQG4_9FIRM</name>
<accession>A0A9D2EQG4</accession>
<dbReference type="SUPFAM" id="SSF52317">
    <property type="entry name" value="Class I glutamine amidotransferase-like"/>
    <property type="match status" value="1"/>
</dbReference>
<evidence type="ECO:0000313" key="2">
    <source>
        <dbReference type="Proteomes" id="UP000824048"/>
    </source>
</evidence>
<gene>
    <name evidence="1" type="ORF">H9811_04345</name>
</gene>